<dbReference type="InterPro" id="IPR001036">
    <property type="entry name" value="Acrflvin-R"/>
</dbReference>
<dbReference type="Gene3D" id="1.20.1640.10">
    <property type="entry name" value="Multidrug efflux transporter AcrB transmembrane domain"/>
    <property type="match status" value="2"/>
</dbReference>
<feature type="transmembrane region" description="Helical" evidence="1">
    <location>
        <begin position="522"/>
        <end position="542"/>
    </location>
</feature>
<accession>A0ABT7F6E2</accession>
<dbReference type="Gene3D" id="3.30.70.1430">
    <property type="entry name" value="Multidrug efflux transporter AcrB pore domain"/>
    <property type="match status" value="2"/>
</dbReference>
<dbReference type="Pfam" id="PF00873">
    <property type="entry name" value="ACR_tran"/>
    <property type="match status" value="1"/>
</dbReference>
<sequence length="1017" mass="110019">MKGFNLSDWALKHRSLVWFMIIVSLIAGALSYVNLGREEDPSFTIKVMVVSASMPGATAEETREQVTDRIEKKLQELPNLKNTRSETFPGSAVVYVELRPEVRGKEVTQTWVKVRNMMSDIRSEFPAEFRGFAFNDGFGDVYGNIYAFTYDGFTPQEVKDRVEDVKSAVLTLKDAGKVELVGTLDPEIHVEFSSRKLAALGLDRATVLNTLAAQNAIVPAGVIDTDTEQVAVRMSGRFASAEELANAPLRVGDTFFTLSDVAEVTAGYEDPPGNLFRYNGQKAIGLIVGMRQGANILKFGEELDGMMAKVAERLPIGIELHKVSDQPKVVEDSVDHFLRALLEAVVIVLAVSFVSLGLRAGLVVSMAIPLVLALTFVILEIMGVTLQRISLGALIIALGLLVDDAMISIETMISRLEMGESLTKAASYAWTSIAFPMLSGTLVTVAGFIPIGLNSSQAGEYTISLFYVIAISLVLSWIVAVLFAPLLGVTFLPSKWKHHDAKAGRLRRMFHGVLRGAMRAKYLTIVITVALFGLSIWSMRFVEQQFFPASDRPELLVDINLRQNSSIESTDAAIADLEAFLAARDEVDYWSTYVGRSAPRFLLSLDAPTPAPYMGQVIIMTKGIEERNRLRAAINAYDAELAGIEVFPKLIEMGPPVGKPVQYRVSGPDGSVVLDKARALAAMIGKDPRLGNITLDQGEPVRVARVVLDQERLRQLGLTQEDVAGALQSLYEGTSITELRDGQTLIDVIARGSQADRTSVAALESLQLSSSSSTPVPLTAFARLEWESEPPVIHQRDRVPTITVKAAVTTGDQPPTIVQALAPEIDAMAAALPPGYSITTAGVAESSAESQEPIIAVVPLMVLIILTLVMVQMQSFRLMFIVLAVAPLGMIGVVAALVPSGAPLGFVAILGVLALVGILIRNSIILVQEIEVLIEKGRSRWDAVFEASDSRARPILLTAAAASLALIPISRQVFWGPMAYAMMGGIIAGTLITLLFAPALYCAVFRVRPDKDSKAAA</sequence>
<feature type="transmembrane region" description="Helical" evidence="1">
    <location>
        <begin position="16"/>
        <end position="35"/>
    </location>
</feature>
<dbReference type="Gene3D" id="3.30.70.1440">
    <property type="entry name" value="Multidrug efflux transporter AcrB pore domain"/>
    <property type="match status" value="1"/>
</dbReference>
<dbReference type="PANTHER" id="PTHR32063:SF64">
    <property type="entry name" value="ACRB_ACRD_ACRF FAMILY PROTEIN"/>
    <property type="match status" value="1"/>
</dbReference>
<reference evidence="2 3" key="1">
    <citation type="submission" date="2023-05" db="EMBL/GenBank/DDBJ databases">
        <title>Pseudodonghicola sp. nov.</title>
        <authorList>
            <person name="Huang J."/>
        </authorList>
    </citation>
    <scope>NUCLEOTIDE SEQUENCE [LARGE SCALE GENOMIC DNA]</scope>
    <source>
        <strain evidence="2 3">IC7</strain>
    </source>
</reference>
<dbReference type="Proteomes" id="UP001243757">
    <property type="component" value="Unassembled WGS sequence"/>
</dbReference>
<dbReference type="SUPFAM" id="SSF82866">
    <property type="entry name" value="Multidrug efflux transporter AcrB transmembrane domain"/>
    <property type="match status" value="2"/>
</dbReference>
<dbReference type="RefSeq" id="WP_284482849.1">
    <property type="nucleotide sequence ID" value="NZ_JASNJD010000022.1"/>
</dbReference>
<organism evidence="2 3">
    <name type="scientific">Pseudodonghicola flavimaris</name>
    <dbReference type="NCBI Taxonomy" id="3050036"/>
    <lineage>
        <taxon>Bacteria</taxon>
        <taxon>Pseudomonadati</taxon>
        <taxon>Pseudomonadota</taxon>
        <taxon>Alphaproteobacteria</taxon>
        <taxon>Rhodobacterales</taxon>
        <taxon>Paracoccaceae</taxon>
        <taxon>Pseudodonghicola</taxon>
    </lineage>
</organism>
<name>A0ABT7F6E2_9RHOB</name>
<dbReference type="Gene3D" id="3.30.2090.10">
    <property type="entry name" value="Multidrug efflux transporter AcrB TolC docking domain, DN and DC subdomains"/>
    <property type="match status" value="2"/>
</dbReference>
<comment type="caution">
    <text evidence="2">The sequence shown here is derived from an EMBL/GenBank/DDBJ whole genome shotgun (WGS) entry which is preliminary data.</text>
</comment>
<feature type="transmembrane region" description="Helical" evidence="1">
    <location>
        <begin position="878"/>
        <end position="898"/>
    </location>
</feature>
<keyword evidence="1" id="KW-1133">Transmembrane helix</keyword>
<proteinExistence type="predicted"/>
<dbReference type="Gene3D" id="3.30.70.1320">
    <property type="entry name" value="Multidrug efflux transporter AcrB pore domain like"/>
    <property type="match status" value="1"/>
</dbReference>
<dbReference type="InterPro" id="IPR027463">
    <property type="entry name" value="AcrB_DN_DC_subdom"/>
</dbReference>
<dbReference type="EMBL" id="JASNJD010000022">
    <property type="protein sequence ID" value="MDK3020157.1"/>
    <property type="molecule type" value="Genomic_DNA"/>
</dbReference>
<evidence type="ECO:0000313" key="2">
    <source>
        <dbReference type="EMBL" id="MDK3020157.1"/>
    </source>
</evidence>
<feature type="transmembrane region" description="Helical" evidence="1">
    <location>
        <begin position="363"/>
        <end position="383"/>
    </location>
</feature>
<feature type="transmembrane region" description="Helical" evidence="1">
    <location>
        <begin position="428"/>
        <end position="453"/>
    </location>
</feature>
<dbReference type="SUPFAM" id="SSF82714">
    <property type="entry name" value="Multidrug efflux transporter AcrB TolC docking domain, DN and DC subdomains"/>
    <property type="match status" value="2"/>
</dbReference>
<protein>
    <submittedName>
        <fullName evidence="2">Efflux RND transporter permease subunit</fullName>
    </submittedName>
</protein>
<keyword evidence="1" id="KW-0472">Membrane</keyword>
<feature type="transmembrane region" description="Helical" evidence="1">
    <location>
        <begin position="980"/>
        <end position="1004"/>
    </location>
</feature>
<gene>
    <name evidence="2" type="ORF">QO033_20945</name>
</gene>
<feature type="transmembrane region" description="Helical" evidence="1">
    <location>
        <begin position="465"/>
        <end position="492"/>
    </location>
</feature>
<keyword evidence="1" id="KW-0812">Transmembrane</keyword>
<feature type="transmembrane region" description="Helical" evidence="1">
    <location>
        <begin position="904"/>
        <end position="934"/>
    </location>
</feature>
<keyword evidence="3" id="KW-1185">Reference proteome</keyword>
<dbReference type="PANTHER" id="PTHR32063">
    <property type="match status" value="1"/>
</dbReference>
<evidence type="ECO:0000313" key="3">
    <source>
        <dbReference type="Proteomes" id="UP001243757"/>
    </source>
</evidence>
<feature type="transmembrane region" description="Helical" evidence="1">
    <location>
        <begin position="337"/>
        <end position="356"/>
    </location>
</feature>
<dbReference type="SUPFAM" id="SSF82693">
    <property type="entry name" value="Multidrug efflux transporter AcrB pore domain, PN1, PN2, PC1 and PC2 subdomains"/>
    <property type="match status" value="3"/>
</dbReference>
<dbReference type="PRINTS" id="PR00702">
    <property type="entry name" value="ACRIFLAVINRP"/>
</dbReference>
<feature type="transmembrane region" description="Helical" evidence="1">
    <location>
        <begin position="854"/>
        <end position="871"/>
    </location>
</feature>
<feature type="transmembrane region" description="Helical" evidence="1">
    <location>
        <begin position="389"/>
        <end position="407"/>
    </location>
</feature>
<evidence type="ECO:0000256" key="1">
    <source>
        <dbReference type="SAM" id="Phobius"/>
    </source>
</evidence>